<dbReference type="Proteomes" id="UP001197093">
    <property type="component" value="Unassembled WGS sequence"/>
</dbReference>
<evidence type="ECO:0000313" key="1">
    <source>
        <dbReference type="EMBL" id="KAG7288334.1"/>
    </source>
</evidence>
<organism evidence="1 2">
    <name type="scientific">Staphylotrichum longicolle</name>
    <dbReference type="NCBI Taxonomy" id="669026"/>
    <lineage>
        <taxon>Eukaryota</taxon>
        <taxon>Fungi</taxon>
        <taxon>Dikarya</taxon>
        <taxon>Ascomycota</taxon>
        <taxon>Pezizomycotina</taxon>
        <taxon>Sordariomycetes</taxon>
        <taxon>Sordariomycetidae</taxon>
        <taxon>Sordariales</taxon>
        <taxon>Chaetomiaceae</taxon>
        <taxon>Staphylotrichum</taxon>
    </lineage>
</organism>
<comment type="caution">
    <text evidence="1">The sequence shown here is derived from an EMBL/GenBank/DDBJ whole genome shotgun (WGS) entry which is preliminary data.</text>
</comment>
<dbReference type="EMBL" id="JAHCVI010000003">
    <property type="protein sequence ID" value="KAG7288334.1"/>
    <property type="molecule type" value="Genomic_DNA"/>
</dbReference>
<evidence type="ECO:0000313" key="2">
    <source>
        <dbReference type="Proteomes" id="UP001197093"/>
    </source>
</evidence>
<accession>A0AAD4HVG4</accession>
<sequence>MGFVSGEAVRIRGSTVVYKVVAVSSNLVTILVSNPQPDGQYLPFTPTALQTVDESRLERADDVS</sequence>
<name>A0AAD4HVG4_9PEZI</name>
<reference evidence="1" key="1">
    <citation type="submission" date="2023-02" db="EMBL/GenBank/DDBJ databases">
        <authorList>
            <person name="Palmer J.M."/>
        </authorList>
    </citation>
    <scope>NUCLEOTIDE SEQUENCE</scope>
    <source>
        <strain evidence="1">FW57</strain>
    </source>
</reference>
<keyword evidence="2" id="KW-1185">Reference proteome</keyword>
<protein>
    <submittedName>
        <fullName evidence="1">Uncharacterized protein</fullName>
    </submittedName>
</protein>
<gene>
    <name evidence="1" type="ORF">NEMBOFW57_007865</name>
</gene>
<proteinExistence type="predicted"/>
<dbReference type="AlphaFoldDB" id="A0AAD4HVG4"/>